<protein>
    <submittedName>
        <fullName evidence="2">Uncharacterized protein</fullName>
    </submittedName>
</protein>
<proteinExistence type="predicted"/>
<evidence type="ECO:0000313" key="2">
    <source>
        <dbReference type="EMBL" id="CAE7458291.1"/>
    </source>
</evidence>
<feature type="transmembrane region" description="Helical" evidence="1">
    <location>
        <begin position="31"/>
        <end position="51"/>
    </location>
</feature>
<organism evidence="2 3">
    <name type="scientific">Symbiodinium pilosum</name>
    <name type="common">Dinoflagellate</name>
    <dbReference type="NCBI Taxonomy" id="2952"/>
    <lineage>
        <taxon>Eukaryota</taxon>
        <taxon>Sar</taxon>
        <taxon>Alveolata</taxon>
        <taxon>Dinophyceae</taxon>
        <taxon>Suessiales</taxon>
        <taxon>Symbiodiniaceae</taxon>
        <taxon>Symbiodinium</taxon>
    </lineage>
</organism>
<comment type="caution">
    <text evidence="2">The sequence shown here is derived from an EMBL/GenBank/DDBJ whole genome shotgun (WGS) entry which is preliminary data.</text>
</comment>
<name>A0A812RWD5_SYMPI</name>
<sequence>MLLKSPPTHGTGGQVLSMKHVGAKHVCKQVFWVPVVFMQILQLIACIAVLAMSPKPGKAKEAEKATVTRGRGRGRGVAKAAAQGAPATVVSAEGSVNSRHFTRILEALTAIKENSVLGDAAHQPPLAITGSQASSTIAPYDHKLIKQALESKGSYTCGANLLWIDLLVSITPNVPVNEASVRKGVDKYFPSPDINWEVGKVVIGILPAQLEVLAEGKDAPTGLRLLSPEEYLHAFVLKVADR</sequence>
<keyword evidence="1" id="KW-0472">Membrane</keyword>
<keyword evidence="1" id="KW-0812">Transmembrane</keyword>
<dbReference type="Proteomes" id="UP000649617">
    <property type="component" value="Unassembled WGS sequence"/>
</dbReference>
<dbReference type="AlphaFoldDB" id="A0A812RWD5"/>
<evidence type="ECO:0000313" key="3">
    <source>
        <dbReference type="Proteomes" id="UP000649617"/>
    </source>
</evidence>
<accession>A0A812RWD5</accession>
<gene>
    <name evidence="2" type="ORF">SPIL2461_LOCUS11307</name>
</gene>
<keyword evidence="3" id="KW-1185">Reference proteome</keyword>
<evidence type="ECO:0000256" key="1">
    <source>
        <dbReference type="SAM" id="Phobius"/>
    </source>
</evidence>
<keyword evidence="1" id="KW-1133">Transmembrane helix</keyword>
<reference evidence="2" key="1">
    <citation type="submission" date="2021-02" db="EMBL/GenBank/DDBJ databases">
        <authorList>
            <person name="Dougan E. K."/>
            <person name="Rhodes N."/>
            <person name="Thang M."/>
            <person name="Chan C."/>
        </authorList>
    </citation>
    <scope>NUCLEOTIDE SEQUENCE</scope>
</reference>
<dbReference type="EMBL" id="CAJNIZ010022140">
    <property type="protein sequence ID" value="CAE7458291.1"/>
    <property type="molecule type" value="Genomic_DNA"/>
</dbReference>
<feature type="non-terminal residue" evidence="2">
    <location>
        <position position="242"/>
    </location>
</feature>